<protein>
    <submittedName>
        <fullName evidence="2">Uncharacterized protein</fullName>
    </submittedName>
</protein>
<name>A0A915JZZ6_ROMCU</name>
<evidence type="ECO:0000313" key="1">
    <source>
        <dbReference type="Proteomes" id="UP000887565"/>
    </source>
</evidence>
<sequence>MMDRCNDPIKGISAKKKLCCTSSCDTFSGIQNQASTTSGLKIKYFSRSLMVMAENSFVHTYLTKPLNEISRCSVNQLSDKNLNYLYI</sequence>
<dbReference type="Proteomes" id="UP000887565">
    <property type="component" value="Unplaced"/>
</dbReference>
<dbReference type="AlphaFoldDB" id="A0A915JZZ6"/>
<dbReference type="WBParaSite" id="nRc.2.0.1.t31987-RA">
    <property type="protein sequence ID" value="nRc.2.0.1.t31987-RA"/>
    <property type="gene ID" value="nRc.2.0.1.g31987"/>
</dbReference>
<evidence type="ECO:0000313" key="2">
    <source>
        <dbReference type="WBParaSite" id="nRc.2.0.1.t31987-RA"/>
    </source>
</evidence>
<accession>A0A915JZZ6</accession>
<proteinExistence type="predicted"/>
<keyword evidence="1" id="KW-1185">Reference proteome</keyword>
<reference evidence="2" key="1">
    <citation type="submission" date="2022-11" db="UniProtKB">
        <authorList>
            <consortium name="WormBaseParasite"/>
        </authorList>
    </citation>
    <scope>IDENTIFICATION</scope>
</reference>
<organism evidence="1 2">
    <name type="scientific">Romanomermis culicivorax</name>
    <name type="common">Nematode worm</name>
    <dbReference type="NCBI Taxonomy" id="13658"/>
    <lineage>
        <taxon>Eukaryota</taxon>
        <taxon>Metazoa</taxon>
        <taxon>Ecdysozoa</taxon>
        <taxon>Nematoda</taxon>
        <taxon>Enoplea</taxon>
        <taxon>Dorylaimia</taxon>
        <taxon>Mermithida</taxon>
        <taxon>Mermithoidea</taxon>
        <taxon>Mermithidae</taxon>
        <taxon>Romanomermis</taxon>
    </lineage>
</organism>